<reference evidence="1" key="1">
    <citation type="journal article" date="2021" name="J. Hered.">
        <title>Genome Assembly of Salicaceae Populus deltoides (Eastern Cottonwood) I-69 Based on Nanopore Sequencing and Hi-C Technologies.</title>
        <authorList>
            <person name="Bai S."/>
            <person name="Wu H."/>
            <person name="Zhang J."/>
            <person name="Pan Z."/>
            <person name="Zhao W."/>
            <person name="Li Z."/>
            <person name="Tong C."/>
        </authorList>
    </citation>
    <scope>NUCLEOTIDE SEQUENCE</scope>
    <source>
        <tissue evidence="1">Leaf</tissue>
    </source>
</reference>
<dbReference type="EMBL" id="JACEGQ020000012">
    <property type="protein sequence ID" value="KAH8491969.1"/>
    <property type="molecule type" value="Genomic_DNA"/>
</dbReference>
<sequence>MAGDQGKSINIVHPLSSLPVLEQRNFDGLGKDSITGLRSASRHSIRDSNPINSNAAEYEYLIVVQKTGNLQPIILKAAEVELPIPNRSRASMDNEPSFCLRISNNARLKSLISFLDDFRENQFTTLAIMFISSNFPLLLGDDSNTILFQEKKIGGNAYDSQKIAGFQDFIAVLGLVDLGYAGHA</sequence>
<evidence type="ECO:0000313" key="1">
    <source>
        <dbReference type="EMBL" id="KAH8491969.1"/>
    </source>
</evidence>
<gene>
    <name evidence="1" type="ORF">H0E87_021529</name>
</gene>
<accession>A0A8T2XEJ3</accession>
<proteinExistence type="predicted"/>
<organism evidence="1 2">
    <name type="scientific">Populus deltoides</name>
    <name type="common">Eastern poplar</name>
    <name type="synonym">Eastern cottonwood</name>
    <dbReference type="NCBI Taxonomy" id="3696"/>
    <lineage>
        <taxon>Eukaryota</taxon>
        <taxon>Viridiplantae</taxon>
        <taxon>Streptophyta</taxon>
        <taxon>Embryophyta</taxon>
        <taxon>Tracheophyta</taxon>
        <taxon>Spermatophyta</taxon>
        <taxon>Magnoliopsida</taxon>
        <taxon>eudicotyledons</taxon>
        <taxon>Gunneridae</taxon>
        <taxon>Pentapetalae</taxon>
        <taxon>rosids</taxon>
        <taxon>fabids</taxon>
        <taxon>Malpighiales</taxon>
        <taxon>Salicaceae</taxon>
        <taxon>Saliceae</taxon>
        <taxon>Populus</taxon>
    </lineage>
</organism>
<dbReference type="AlphaFoldDB" id="A0A8T2XEJ3"/>
<protein>
    <submittedName>
        <fullName evidence="1">Uncharacterized protein</fullName>
    </submittedName>
</protein>
<name>A0A8T2XEJ3_POPDE</name>
<evidence type="ECO:0000313" key="2">
    <source>
        <dbReference type="Proteomes" id="UP000807159"/>
    </source>
</evidence>
<comment type="caution">
    <text evidence="1">The sequence shown here is derived from an EMBL/GenBank/DDBJ whole genome shotgun (WGS) entry which is preliminary data.</text>
</comment>
<keyword evidence="2" id="KW-1185">Reference proteome</keyword>
<dbReference type="Proteomes" id="UP000807159">
    <property type="component" value="Chromosome 12"/>
</dbReference>